<proteinExistence type="predicted"/>
<dbReference type="Proteomes" id="UP000765509">
    <property type="component" value="Unassembled WGS sequence"/>
</dbReference>
<gene>
    <name evidence="1" type="ORF">O181_014997</name>
</gene>
<protein>
    <submittedName>
        <fullName evidence="1">Uncharacterized protein</fullName>
    </submittedName>
</protein>
<keyword evidence="2" id="KW-1185">Reference proteome</keyword>
<sequence length="83" mass="9061">MPPMPPSHQPNPQLRLPFLHSCSALKMTLQCLTTLHTSTPPPHLLCDLKSSHSCGTLNPLTILTLVTLKICLQCLPQPAAYHA</sequence>
<dbReference type="EMBL" id="AVOT02004046">
    <property type="protein sequence ID" value="MBW0475282.1"/>
    <property type="molecule type" value="Genomic_DNA"/>
</dbReference>
<dbReference type="AlphaFoldDB" id="A0A9Q3C1A0"/>
<reference evidence="1" key="1">
    <citation type="submission" date="2021-03" db="EMBL/GenBank/DDBJ databases">
        <title>Draft genome sequence of rust myrtle Austropuccinia psidii MF-1, a brazilian biotype.</title>
        <authorList>
            <person name="Quecine M.C."/>
            <person name="Pachon D.M.R."/>
            <person name="Bonatelli M.L."/>
            <person name="Correr F.H."/>
            <person name="Franceschini L.M."/>
            <person name="Leite T.F."/>
            <person name="Margarido G.R.A."/>
            <person name="Almeida C.A."/>
            <person name="Ferrarezi J.A."/>
            <person name="Labate C.A."/>
        </authorList>
    </citation>
    <scope>NUCLEOTIDE SEQUENCE</scope>
    <source>
        <strain evidence="1">MF-1</strain>
    </source>
</reference>
<organism evidence="1 2">
    <name type="scientific">Austropuccinia psidii MF-1</name>
    <dbReference type="NCBI Taxonomy" id="1389203"/>
    <lineage>
        <taxon>Eukaryota</taxon>
        <taxon>Fungi</taxon>
        <taxon>Dikarya</taxon>
        <taxon>Basidiomycota</taxon>
        <taxon>Pucciniomycotina</taxon>
        <taxon>Pucciniomycetes</taxon>
        <taxon>Pucciniales</taxon>
        <taxon>Sphaerophragmiaceae</taxon>
        <taxon>Austropuccinia</taxon>
    </lineage>
</organism>
<evidence type="ECO:0000313" key="2">
    <source>
        <dbReference type="Proteomes" id="UP000765509"/>
    </source>
</evidence>
<name>A0A9Q3C1A0_9BASI</name>
<accession>A0A9Q3C1A0</accession>
<comment type="caution">
    <text evidence="1">The sequence shown here is derived from an EMBL/GenBank/DDBJ whole genome shotgun (WGS) entry which is preliminary data.</text>
</comment>
<evidence type="ECO:0000313" key="1">
    <source>
        <dbReference type="EMBL" id="MBW0475282.1"/>
    </source>
</evidence>